<evidence type="ECO:0000256" key="2">
    <source>
        <dbReference type="SAM" id="MobiDB-lite"/>
    </source>
</evidence>
<evidence type="ECO:0000256" key="1">
    <source>
        <dbReference type="SAM" id="Coils"/>
    </source>
</evidence>
<evidence type="ECO:0000313" key="4">
    <source>
        <dbReference type="Proteomes" id="UP001385951"/>
    </source>
</evidence>
<proteinExistence type="predicted"/>
<dbReference type="EMBL" id="JASBNA010000056">
    <property type="protein sequence ID" value="KAK7679737.1"/>
    <property type="molecule type" value="Genomic_DNA"/>
</dbReference>
<organism evidence="3 4">
    <name type="scientific">Cerrena zonata</name>
    <dbReference type="NCBI Taxonomy" id="2478898"/>
    <lineage>
        <taxon>Eukaryota</taxon>
        <taxon>Fungi</taxon>
        <taxon>Dikarya</taxon>
        <taxon>Basidiomycota</taxon>
        <taxon>Agaricomycotina</taxon>
        <taxon>Agaricomycetes</taxon>
        <taxon>Polyporales</taxon>
        <taxon>Cerrenaceae</taxon>
        <taxon>Cerrena</taxon>
    </lineage>
</organism>
<comment type="caution">
    <text evidence="3">The sequence shown here is derived from an EMBL/GenBank/DDBJ whole genome shotgun (WGS) entry which is preliminary data.</text>
</comment>
<accession>A0AAW0FR34</accession>
<feature type="compositionally biased region" description="Polar residues" evidence="2">
    <location>
        <begin position="49"/>
        <end position="69"/>
    </location>
</feature>
<name>A0AAW0FR34_9APHY</name>
<keyword evidence="4" id="KW-1185">Reference proteome</keyword>
<feature type="region of interest" description="Disordered" evidence="2">
    <location>
        <begin position="132"/>
        <end position="211"/>
    </location>
</feature>
<feature type="coiled-coil region" evidence="1">
    <location>
        <begin position="397"/>
        <end position="428"/>
    </location>
</feature>
<sequence>MSTTDPNNSLNSTQFTAIDSTKHASPSKVDPEPNIDPESPMVLDDRETVPQQPIENSSPKPTQIDSFEAQNDCPEAGNNRMDTSDLSDYPGFDTSPPKLATNNINSLVIKSNSGNNTTTSDITYSFSEGLYDSPEEAKSPSSSLVLQEETKRRQENGIVVPDNLKSPYKTSPVSAVEQQGPLWSDVASSSQSKHYSKDNTSFEDNRATQHGSKYLQRLRSARSRYPWIGLSTENKDPKDLDKEIFEVIYRFSSTKEITSEIVNFHEKYPKLVEQFDFEFKSSRYFLERFASKKNRWQEYQGLKSLPTSVIYRYLTRDSLELNGEFAFDPPPNFPHYTDPAEVTSALLNAHEKEMEIKHQQLEDMKRAVEKQLTLVHQLQSGIRIFRGQLGNQPKQSASNVSSDYNEALQKLKEAQTELFKIRARLNREIILCLNISEIKQVIFRAKDNKQWSVRYCCTYRDSYKANPKNKALEGDFPTEYQQQQDQIQHYNGLIINLPKMNNGSSKTDKRIKKCDYSFTIQLNAKKSVLFQITTSPNIRPDTFLNNIIANMDIRPTFSILETRPIAINNFTHSDFSHIVSYGIIYLELNDLPAKSWNKNNQTAC</sequence>
<feature type="compositionally biased region" description="Polar residues" evidence="2">
    <location>
        <begin position="1"/>
        <end position="19"/>
    </location>
</feature>
<dbReference type="Proteomes" id="UP001385951">
    <property type="component" value="Unassembled WGS sequence"/>
</dbReference>
<keyword evidence="1" id="KW-0175">Coiled coil</keyword>
<evidence type="ECO:0000313" key="3">
    <source>
        <dbReference type="EMBL" id="KAK7679737.1"/>
    </source>
</evidence>
<reference evidence="3 4" key="1">
    <citation type="submission" date="2022-09" db="EMBL/GenBank/DDBJ databases">
        <authorList>
            <person name="Palmer J.M."/>
        </authorList>
    </citation>
    <scope>NUCLEOTIDE SEQUENCE [LARGE SCALE GENOMIC DNA]</scope>
    <source>
        <strain evidence="3 4">DSM 7382</strain>
    </source>
</reference>
<protein>
    <submittedName>
        <fullName evidence="3">Uncharacterized protein</fullName>
    </submittedName>
</protein>
<dbReference type="AlphaFoldDB" id="A0AAW0FR34"/>
<gene>
    <name evidence="3" type="ORF">QCA50_017239</name>
</gene>
<feature type="compositionally biased region" description="Polar residues" evidence="2">
    <location>
        <begin position="168"/>
        <end position="177"/>
    </location>
</feature>
<feature type="region of interest" description="Disordered" evidence="2">
    <location>
        <begin position="1"/>
        <end position="98"/>
    </location>
</feature>